<name>A0ABX5ZB89_9MICO</name>
<evidence type="ECO:0000313" key="3">
    <source>
        <dbReference type="Proteomes" id="UP000323565"/>
    </source>
</evidence>
<sequence length="269" mass="28205">MPSRRRVLGLLPVVLAAACSGGDGDARDAESPSGSGGGSSRQAMRLETPLGSIDLSVTEGSASEWADLVKCAAGDVATIWGKAHGSVRVAVVDDATFAAAADGLDGSTAAVTTSDGRVLVSPSAARSLTYIGRQVVIAHELAHVRLRHFGSDRTALWLKEGAAEWTATPDQAPRIPARWPNLAAAHNARQEHFTGPPPAQQFQRDARLGYEWSAAYVTYLADVAGAPALKRLVQSRSDEEHASSSARQLLPDSAESFAAWLDRALNSGS</sequence>
<dbReference type="PROSITE" id="PS51257">
    <property type="entry name" value="PROKAR_LIPOPROTEIN"/>
    <property type="match status" value="1"/>
</dbReference>
<feature type="region of interest" description="Disordered" evidence="1">
    <location>
        <begin position="21"/>
        <end position="43"/>
    </location>
</feature>
<evidence type="ECO:0000313" key="2">
    <source>
        <dbReference type="EMBL" id="QEH93040.1"/>
    </source>
</evidence>
<organism evidence="2 3">
    <name type="scientific">Dermacoccus abyssi</name>
    <dbReference type="NCBI Taxonomy" id="322596"/>
    <lineage>
        <taxon>Bacteria</taxon>
        <taxon>Bacillati</taxon>
        <taxon>Actinomycetota</taxon>
        <taxon>Actinomycetes</taxon>
        <taxon>Micrococcales</taxon>
        <taxon>Dermacoccaceae</taxon>
        <taxon>Dermacoccus</taxon>
    </lineage>
</organism>
<dbReference type="Proteomes" id="UP000323565">
    <property type="component" value="Chromosome"/>
</dbReference>
<protein>
    <recommendedName>
        <fullName evidence="4">Peptidase MA-like domain-containing protein</fullName>
    </recommendedName>
</protein>
<reference evidence="2 3" key="1">
    <citation type="submission" date="2019-08" db="EMBL/GenBank/DDBJ databases">
        <title>Dermacoccus abyssi strain HZAU 226, whole genome Nanopore sequencing project.</title>
        <authorList>
            <person name="Guo A."/>
            <person name="Zhang X."/>
            <person name="Ruan Y."/>
            <person name="Liu W."/>
            <person name="Chen Q."/>
            <person name="Gu L."/>
        </authorList>
    </citation>
    <scope>NUCLEOTIDE SEQUENCE [LARGE SCALE GENOMIC DNA]</scope>
    <source>
        <strain evidence="2 3">HZAU 226</strain>
    </source>
</reference>
<gene>
    <name evidence="2" type="ORF">FV141_05475</name>
</gene>
<evidence type="ECO:0000256" key="1">
    <source>
        <dbReference type="SAM" id="MobiDB-lite"/>
    </source>
</evidence>
<proteinExistence type="predicted"/>
<dbReference type="EMBL" id="CP043031">
    <property type="protein sequence ID" value="QEH93040.1"/>
    <property type="molecule type" value="Genomic_DNA"/>
</dbReference>
<accession>A0ABX5ZB89</accession>
<keyword evidence="3" id="KW-1185">Reference proteome</keyword>
<evidence type="ECO:0008006" key="4">
    <source>
        <dbReference type="Google" id="ProtNLM"/>
    </source>
</evidence>